<dbReference type="Pfam" id="PF00534">
    <property type="entry name" value="Glycos_transf_1"/>
    <property type="match status" value="1"/>
</dbReference>
<keyword evidence="1" id="KW-0328">Glycosyltransferase</keyword>
<protein>
    <submittedName>
        <fullName evidence="5">MSMEG_0565 family glycosyltransferase</fullName>
    </submittedName>
</protein>
<dbReference type="CDD" id="cd03801">
    <property type="entry name" value="GT4_PimA-like"/>
    <property type="match status" value="1"/>
</dbReference>
<dbReference type="EMBL" id="JBHTMB010000040">
    <property type="protein sequence ID" value="MFD1232768.1"/>
    <property type="molecule type" value="Genomic_DNA"/>
</dbReference>
<evidence type="ECO:0000256" key="1">
    <source>
        <dbReference type="ARBA" id="ARBA00022676"/>
    </source>
</evidence>
<reference evidence="6" key="1">
    <citation type="journal article" date="2019" name="Int. J. Syst. Evol. Microbiol.">
        <title>The Global Catalogue of Microorganisms (GCM) 10K type strain sequencing project: providing services to taxonomists for standard genome sequencing and annotation.</title>
        <authorList>
            <consortium name="The Broad Institute Genomics Platform"/>
            <consortium name="The Broad Institute Genome Sequencing Center for Infectious Disease"/>
            <person name="Wu L."/>
            <person name="Ma J."/>
        </authorList>
    </citation>
    <scope>NUCLEOTIDE SEQUENCE [LARGE SCALE GENOMIC DNA]</scope>
    <source>
        <strain evidence="6">CCUG 49018</strain>
    </source>
</reference>
<evidence type="ECO:0000313" key="6">
    <source>
        <dbReference type="Proteomes" id="UP001597182"/>
    </source>
</evidence>
<keyword evidence="2" id="KW-0808">Transferase</keyword>
<dbReference type="RefSeq" id="WP_346093048.1">
    <property type="nucleotide sequence ID" value="NZ_BAABKS010000067.1"/>
</dbReference>
<accession>A0ABW3VDJ5</accession>
<evidence type="ECO:0000256" key="2">
    <source>
        <dbReference type="ARBA" id="ARBA00022679"/>
    </source>
</evidence>
<dbReference type="PANTHER" id="PTHR12526">
    <property type="entry name" value="GLYCOSYLTRANSFERASE"/>
    <property type="match status" value="1"/>
</dbReference>
<keyword evidence="6" id="KW-1185">Reference proteome</keyword>
<sequence length="394" mass="42529">MTGTGDRVRRGLALVSHSTKPRGGLVHTLSLAEELHRQGVPVHLLTLGDPAVGLFRRTDVPNTVLQAPTKVGDTLDDKVFASIDTLAAALAELAGDYDILHAQDCIAARAAARVRDAGAPITVVRTVHHVDDFTTPALINCSRQAIVEPDRILVVSEQWRRIMRDDYGRDADIVPNGVDLGRFAKPADGTIEELRARIGAGDGRFVFLAVGGVEPRKGTVHAFRALAQLKRDGVDATLAVVGGHSFQDYTPYRDAALAELPELGLELGHDVHLLGTVSEADLAGWYHAADALCFPSVKEGWGLVVFEAMAAGLPVIASDLDVFHEYLEDGVSALLPPVEDSDGLAQAMRTMVRDAALRDRLRAGGEAILPRFSWEASARRHREIYDEIRDAVTS</sequence>
<feature type="domain" description="Glycosyltransferase subfamily 4-like N-terminal" evidence="4">
    <location>
        <begin position="23"/>
        <end position="182"/>
    </location>
</feature>
<dbReference type="SUPFAM" id="SSF53756">
    <property type="entry name" value="UDP-Glycosyltransferase/glycogen phosphorylase"/>
    <property type="match status" value="1"/>
</dbReference>
<dbReference type="PANTHER" id="PTHR12526:SF510">
    <property type="entry name" value="D-INOSITOL 3-PHOSPHATE GLYCOSYLTRANSFERASE"/>
    <property type="match status" value="1"/>
</dbReference>
<dbReference type="NCBIfam" id="TIGR04047">
    <property type="entry name" value="MSMEG_0565_glyc"/>
    <property type="match status" value="1"/>
</dbReference>
<dbReference type="Proteomes" id="UP001597182">
    <property type="component" value="Unassembled WGS sequence"/>
</dbReference>
<evidence type="ECO:0000259" key="3">
    <source>
        <dbReference type="Pfam" id="PF00534"/>
    </source>
</evidence>
<evidence type="ECO:0000259" key="4">
    <source>
        <dbReference type="Pfam" id="PF13439"/>
    </source>
</evidence>
<comment type="caution">
    <text evidence="5">The sequence shown here is derived from an EMBL/GenBank/DDBJ whole genome shotgun (WGS) entry which is preliminary data.</text>
</comment>
<dbReference type="Gene3D" id="3.40.50.2000">
    <property type="entry name" value="Glycogen Phosphorylase B"/>
    <property type="match status" value="2"/>
</dbReference>
<dbReference type="InterPro" id="IPR023986">
    <property type="entry name" value="GlycosylTfrase_MSMEG0565"/>
</dbReference>
<name>A0ABW3VDJ5_9PSEU</name>
<dbReference type="InterPro" id="IPR001296">
    <property type="entry name" value="Glyco_trans_1"/>
</dbReference>
<evidence type="ECO:0000313" key="5">
    <source>
        <dbReference type="EMBL" id="MFD1232768.1"/>
    </source>
</evidence>
<feature type="domain" description="Glycosyl transferase family 1" evidence="3">
    <location>
        <begin position="191"/>
        <end position="364"/>
    </location>
</feature>
<dbReference type="InterPro" id="IPR028098">
    <property type="entry name" value="Glyco_trans_4-like_N"/>
</dbReference>
<proteinExistence type="predicted"/>
<dbReference type="Pfam" id="PF13439">
    <property type="entry name" value="Glyco_transf_4"/>
    <property type="match status" value="1"/>
</dbReference>
<gene>
    <name evidence="5" type="ORF">ACFQ34_05685</name>
</gene>
<organism evidence="5 6">
    <name type="scientific">Pseudonocardia benzenivorans</name>
    <dbReference type="NCBI Taxonomy" id="228005"/>
    <lineage>
        <taxon>Bacteria</taxon>
        <taxon>Bacillati</taxon>
        <taxon>Actinomycetota</taxon>
        <taxon>Actinomycetes</taxon>
        <taxon>Pseudonocardiales</taxon>
        <taxon>Pseudonocardiaceae</taxon>
        <taxon>Pseudonocardia</taxon>
    </lineage>
</organism>